<comment type="caution">
    <text evidence="3">The sequence shown here is derived from an EMBL/GenBank/DDBJ whole genome shotgun (WGS) entry which is preliminary data.</text>
</comment>
<feature type="transmembrane region" description="Helical" evidence="2">
    <location>
        <begin position="6"/>
        <end position="31"/>
    </location>
</feature>
<evidence type="ECO:0000256" key="2">
    <source>
        <dbReference type="SAM" id="Phobius"/>
    </source>
</evidence>
<feature type="compositionally biased region" description="Low complexity" evidence="1">
    <location>
        <begin position="853"/>
        <end position="868"/>
    </location>
</feature>
<keyword evidence="2" id="KW-1133">Transmembrane helix</keyword>
<feature type="region of interest" description="Disordered" evidence="1">
    <location>
        <begin position="487"/>
        <end position="571"/>
    </location>
</feature>
<dbReference type="AlphaFoldDB" id="A0AAN6Z947"/>
<evidence type="ECO:0000313" key="3">
    <source>
        <dbReference type="EMBL" id="KAK4130385.1"/>
    </source>
</evidence>
<organism evidence="3 4">
    <name type="scientific">Trichocladium antarcticum</name>
    <dbReference type="NCBI Taxonomy" id="1450529"/>
    <lineage>
        <taxon>Eukaryota</taxon>
        <taxon>Fungi</taxon>
        <taxon>Dikarya</taxon>
        <taxon>Ascomycota</taxon>
        <taxon>Pezizomycotina</taxon>
        <taxon>Sordariomycetes</taxon>
        <taxon>Sordariomycetidae</taxon>
        <taxon>Sordariales</taxon>
        <taxon>Chaetomiaceae</taxon>
        <taxon>Trichocladium</taxon>
    </lineage>
</organism>
<proteinExistence type="predicted"/>
<name>A0AAN6Z947_9PEZI</name>
<reference evidence="3" key="2">
    <citation type="submission" date="2023-05" db="EMBL/GenBank/DDBJ databases">
        <authorList>
            <consortium name="Lawrence Berkeley National Laboratory"/>
            <person name="Steindorff A."/>
            <person name="Hensen N."/>
            <person name="Bonometti L."/>
            <person name="Westerberg I."/>
            <person name="Brannstrom I.O."/>
            <person name="Guillou S."/>
            <person name="Cros-Aarteil S."/>
            <person name="Calhoun S."/>
            <person name="Haridas S."/>
            <person name="Kuo A."/>
            <person name="Mondo S."/>
            <person name="Pangilinan J."/>
            <person name="Riley R."/>
            <person name="Labutti K."/>
            <person name="Andreopoulos B."/>
            <person name="Lipzen A."/>
            <person name="Chen C."/>
            <person name="Yanf M."/>
            <person name="Daum C."/>
            <person name="Ng V."/>
            <person name="Clum A."/>
            <person name="Ohm R."/>
            <person name="Martin F."/>
            <person name="Silar P."/>
            <person name="Natvig D."/>
            <person name="Lalanne C."/>
            <person name="Gautier V."/>
            <person name="Ament-Velasquez S.L."/>
            <person name="Kruys A."/>
            <person name="Hutchinson M.I."/>
            <person name="Powell A.J."/>
            <person name="Barry K."/>
            <person name="Miller A.N."/>
            <person name="Grigoriev I.V."/>
            <person name="Debuchy R."/>
            <person name="Gladieux P."/>
            <person name="Thoren M.H."/>
            <person name="Johannesson H."/>
        </authorList>
    </citation>
    <scope>NUCLEOTIDE SEQUENCE</scope>
    <source>
        <strain evidence="3">CBS 123565</strain>
    </source>
</reference>
<feature type="region of interest" description="Disordered" evidence="1">
    <location>
        <begin position="666"/>
        <end position="725"/>
    </location>
</feature>
<feature type="region of interest" description="Disordered" evidence="1">
    <location>
        <begin position="256"/>
        <end position="282"/>
    </location>
</feature>
<feature type="region of interest" description="Disordered" evidence="1">
    <location>
        <begin position="298"/>
        <end position="330"/>
    </location>
</feature>
<feature type="region of interest" description="Disordered" evidence="1">
    <location>
        <begin position="407"/>
        <end position="451"/>
    </location>
</feature>
<evidence type="ECO:0000256" key="1">
    <source>
        <dbReference type="SAM" id="MobiDB-lite"/>
    </source>
</evidence>
<protein>
    <submittedName>
        <fullName evidence="3">Uncharacterized protein</fullName>
    </submittedName>
</protein>
<accession>A0AAN6Z947</accession>
<gene>
    <name evidence="3" type="ORF">BT67DRAFT_391227</name>
</gene>
<feature type="compositionally biased region" description="Low complexity" evidence="1">
    <location>
        <begin position="263"/>
        <end position="272"/>
    </location>
</feature>
<sequence length="928" mass="98755">MRYLNLNIYITVEAARTLIGLAFVAASSFIVNSVMARKRKSAAAKAALAKAADARPVETDSRPENSPYGSPACTIPFASPLTVPLDILKKSPRLQAAYESRLPELPAIPEGVGHVLVHYLHTGTYESLRPVPTSTMSKQICELKTSIQSYAAARAFDLPDLMRLAEVKIDKYGEGLPLPALLEVARDAYPTLTEGDGWFLDYLRSHIRPHLRDPKSLLGSNMLDQISGILSPHRILLRTVLELFCERIVVRPEPVVSPPLAGPVTSPGGSRPPVSPFPPMSPSSLLEMRPRAVIREGFPTTRKKATPWPSPDSMSEASWSQETSPEPLLSEAAPPQFEAKPVPMPEPQPRPFTDLGPAILDIAPSPGPVIGAKAVMEPEVETAPEPELKTAIEPATKAAVVAELTTAAEPETKAAATPKPEPTTVAKPETKATVAPEVEAAPEPEPKTAIGPETEAAVVAEVESTPAPGLTTAIGPETKAAVVTEVKSTPEPGLTTAAEPETKGAIASKIETTPEPELTTIEPETKTVAVPELEATVAPKVKKEEESARDVIPVQRERKDSGKGIDLEPFPKEVDSVPKLLSELETESIPHPQIQRRILREVDSGFWENPAEVEPAKELAPSVVEIDPTPVQVPASELAHELDTAAQPKEILSIDTRHFADVVADAGAGANTKSNKDTTADSELEVPEKSVSVRLPAQDSVPESVAEVVPKAGLESTPEPEPLPITSVEKVAEIPADAGKPELVLKATPVEALPETVQSKEVEAQPETEKVEPVPRGPEQGLALTVQQVQQETVGAEAVAKPEPEPEPKAESPEPVHLSDDAQPAGSSQPKEAQPVIEPGPKPSGKPEVQGVDAAATTDATTDAATDAPVAKSPEVLSPKPAPEREGAKAESDSADVQPCSAQMRQRSWKRRFLSLRYPAGALFGRGM</sequence>
<dbReference type="EMBL" id="MU853437">
    <property type="protein sequence ID" value="KAK4130385.1"/>
    <property type="molecule type" value="Genomic_DNA"/>
</dbReference>
<feature type="compositionally biased region" description="Polar residues" evidence="1">
    <location>
        <begin position="312"/>
        <end position="324"/>
    </location>
</feature>
<feature type="region of interest" description="Disordered" evidence="1">
    <location>
        <begin position="752"/>
        <end position="906"/>
    </location>
</feature>
<feature type="compositionally biased region" description="Basic and acidic residues" evidence="1">
    <location>
        <begin position="541"/>
        <end position="571"/>
    </location>
</feature>
<feature type="compositionally biased region" description="Low complexity" evidence="1">
    <location>
        <begin position="407"/>
        <end position="441"/>
    </location>
</feature>
<feature type="compositionally biased region" description="Basic and acidic residues" evidence="1">
    <location>
        <begin position="758"/>
        <end position="773"/>
    </location>
</feature>
<keyword evidence="2" id="KW-0812">Transmembrane</keyword>
<feature type="compositionally biased region" description="Basic and acidic residues" evidence="1">
    <location>
        <begin position="882"/>
        <end position="892"/>
    </location>
</feature>
<feature type="compositionally biased region" description="Low complexity" evidence="1">
    <location>
        <begin position="509"/>
        <end position="522"/>
    </location>
</feature>
<keyword evidence="2" id="KW-0472">Membrane</keyword>
<keyword evidence="4" id="KW-1185">Reference proteome</keyword>
<reference evidence="3" key="1">
    <citation type="journal article" date="2023" name="Mol. Phylogenet. Evol.">
        <title>Genome-scale phylogeny and comparative genomics of the fungal order Sordariales.</title>
        <authorList>
            <person name="Hensen N."/>
            <person name="Bonometti L."/>
            <person name="Westerberg I."/>
            <person name="Brannstrom I.O."/>
            <person name="Guillou S."/>
            <person name="Cros-Aarteil S."/>
            <person name="Calhoun S."/>
            <person name="Haridas S."/>
            <person name="Kuo A."/>
            <person name="Mondo S."/>
            <person name="Pangilinan J."/>
            <person name="Riley R."/>
            <person name="LaButti K."/>
            <person name="Andreopoulos B."/>
            <person name="Lipzen A."/>
            <person name="Chen C."/>
            <person name="Yan M."/>
            <person name="Daum C."/>
            <person name="Ng V."/>
            <person name="Clum A."/>
            <person name="Steindorff A."/>
            <person name="Ohm R.A."/>
            <person name="Martin F."/>
            <person name="Silar P."/>
            <person name="Natvig D.O."/>
            <person name="Lalanne C."/>
            <person name="Gautier V."/>
            <person name="Ament-Velasquez S.L."/>
            <person name="Kruys A."/>
            <person name="Hutchinson M.I."/>
            <person name="Powell A.J."/>
            <person name="Barry K."/>
            <person name="Miller A.N."/>
            <person name="Grigoriev I.V."/>
            <person name="Debuchy R."/>
            <person name="Gladieux P."/>
            <person name="Hiltunen Thoren M."/>
            <person name="Johannesson H."/>
        </authorList>
    </citation>
    <scope>NUCLEOTIDE SEQUENCE</scope>
    <source>
        <strain evidence="3">CBS 123565</strain>
    </source>
</reference>
<dbReference type="Proteomes" id="UP001304895">
    <property type="component" value="Unassembled WGS sequence"/>
</dbReference>
<evidence type="ECO:0000313" key="4">
    <source>
        <dbReference type="Proteomes" id="UP001304895"/>
    </source>
</evidence>
<feature type="compositionally biased region" description="Basic and acidic residues" evidence="1">
    <location>
        <begin position="800"/>
        <end position="820"/>
    </location>
</feature>